<reference evidence="1 2" key="1">
    <citation type="submission" date="2011-10" db="EMBL/GenBank/DDBJ databases">
        <title>Whole genome sequence of Selenomonas ruminantium subsp. lactilytica TAM6421.</title>
        <authorList>
            <person name="Oguchi A."/>
            <person name="Ankai A."/>
            <person name="Kaneko J."/>
            <person name="Yamada-Narita S."/>
            <person name="Fukui S."/>
            <person name="Takahashi M."/>
            <person name="Onodera T."/>
            <person name="Kojima S."/>
            <person name="Fushimi T."/>
            <person name="Abe N."/>
            <person name="Kamio Y."/>
            <person name="Yamazaki S."/>
            <person name="Fujita N."/>
        </authorList>
    </citation>
    <scope>NUCLEOTIDE SEQUENCE [LARGE SCALE GENOMIC DNA]</scope>
    <source>
        <strain evidence="2">NBRC 103574 / TAM6421</strain>
        <plasmid evidence="1 2">pSRC4</plasmid>
    </source>
</reference>
<protein>
    <submittedName>
        <fullName evidence="1">Uncharacterized protein</fullName>
    </submittedName>
</protein>
<proteinExistence type="predicted"/>
<dbReference type="EMBL" id="AP012294">
    <property type="protein sequence ID" value="BAL84717.1"/>
    <property type="molecule type" value="Genomic_DNA"/>
</dbReference>
<dbReference type="HOGENOM" id="CLU_2144103_0_0_9"/>
<evidence type="ECO:0000313" key="2">
    <source>
        <dbReference type="Proteomes" id="UP000007887"/>
    </source>
</evidence>
<name>I0GVD0_SELRL</name>
<geneLocation type="plasmid" evidence="1 2">
    <name>pSRC4</name>
</geneLocation>
<gene>
    <name evidence="1" type="ordered locus">SELR_pSRC400660</name>
</gene>
<keyword evidence="1" id="KW-0614">Plasmid</keyword>
<dbReference type="PATRIC" id="fig|927704.6.peg.3481"/>
<dbReference type="Proteomes" id="UP000007887">
    <property type="component" value="Plasmid pSRC4"/>
</dbReference>
<sequence length="112" mass="13096">MGLPFKSQLHQCCLMYCLANGVSAFKNKKPSPDYFKCRAYLFKLPTQDIKNIALMLMKERKPVYLYDLLKKAQEYVERERTEENKNKIDRLEKACKNGNSYDMDAALLDFLG</sequence>
<dbReference type="AlphaFoldDB" id="I0GVD0"/>
<accession>I0GVD0</accession>
<evidence type="ECO:0000313" key="1">
    <source>
        <dbReference type="EMBL" id="BAL84717.1"/>
    </source>
</evidence>
<dbReference type="KEGG" id="sri:SELR_pSRC400660"/>
<organism evidence="1 2">
    <name type="scientific">Selenomonas ruminantium subsp. lactilytica (strain NBRC 103574 / TAM6421)</name>
    <dbReference type="NCBI Taxonomy" id="927704"/>
    <lineage>
        <taxon>Bacteria</taxon>
        <taxon>Bacillati</taxon>
        <taxon>Bacillota</taxon>
        <taxon>Negativicutes</taxon>
        <taxon>Selenomonadales</taxon>
        <taxon>Selenomonadaceae</taxon>
        <taxon>Selenomonas</taxon>
    </lineage>
</organism>